<reference evidence="14 15" key="1">
    <citation type="submission" date="2018-07" db="EMBL/GenBank/DDBJ databases">
        <title>Genomic Encyclopedia of Type Strains, Phase III (KMG-III): the genomes of soil and plant-associated and newly described type strains.</title>
        <authorList>
            <person name="Whitman W."/>
        </authorList>
    </citation>
    <scope>NUCLEOTIDE SEQUENCE [LARGE SCALE GENOMIC DNA]</scope>
    <source>
        <strain evidence="14 15">CECT 8488</strain>
    </source>
</reference>
<keyword evidence="5 9" id="KW-0812">Transmembrane</keyword>
<keyword evidence="15" id="KW-1185">Reference proteome</keyword>
<dbReference type="GO" id="GO:0015344">
    <property type="term" value="F:siderophore uptake transmembrane transporter activity"/>
    <property type="evidence" value="ECO:0007669"/>
    <property type="project" value="TreeGrafter"/>
</dbReference>
<dbReference type="InterPro" id="IPR000531">
    <property type="entry name" value="Beta-barrel_TonB"/>
</dbReference>
<keyword evidence="14" id="KW-0675">Receptor</keyword>
<evidence type="ECO:0000256" key="10">
    <source>
        <dbReference type="RuleBase" id="RU003357"/>
    </source>
</evidence>
<evidence type="ECO:0000256" key="6">
    <source>
        <dbReference type="ARBA" id="ARBA00023077"/>
    </source>
</evidence>
<evidence type="ECO:0000256" key="4">
    <source>
        <dbReference type="ARBA" id="ARBA00022452"/>
    </source>
</evidence>
<evidence type="ECO:0000256" key="3">
    <source>
        <dbReference type="ARBA" id="ARBA00022448"/>
    </source>
</evidence>
<evidence type="ECO:0000256" key="11">
    <source>
        <dbReference type="SAM" id="Phobius"/>
    </source>
</evidence>
<keyword evidence="11" id="KW-1133">Transmembrane helix</keyword>
<name>A0A3D9H3W5_9PROT</name>
<sequence>MSFCSRKNGRSYGAALAMVSPMVLMNCGISAYAQDASGGEVTILEPIAVTATEVAPGGVQIGEEELERINPTNIKDVFTNESSVNVSGGSDVARKVYVNGFEDTNLNVKIDGARQVNSAFHHLGTAIIDPGLLKSVRVETGVGPTDVGPGSLGGSIAYETKDARDLLDGDQQWGGYTSLQYDTNGNAHTEVLTLAGRHENLEWMAYRSQEGGNIYEDGDGNDVAGTKPDMENTIAKFALNGREGGRLEIQGNYLKDEAVRPNRANFGALVNGSPPTFQEFDRKTLTVSYVDEAPTKNFNPEAVFSFNQSSLFIHDLQFGSNLRDLKSETTSYNGKLANTFTTGLGIAENGSVSTGVDFFHDTGHGDISDSFASNVSLVNEETSLNGGVFVQTRLNMSKAFRLNVGARYDQQRFEGIDGTTINTGGVSGSANVEYDFLPELTGYAGAASTFGGIPLGESAIYNFASQWNYDGLSASRSKSYKAGFKGENGRFFGDFHGYYTEIDDSHDRGNATRNSTRDIKSLGWNLSGKFQEENWYLRASFSDNRLRSNGLPLSSGSASYHGLQMGTQATLDGAYDWYDHGIRAGGSIEYSFTDNTYDTVTLKQYKVVNVFAEYLPDAVDGLTLRLDIRNLLDETYVDRATSGVDNSSAVPYNEPGRSVLATAKYVF</sequence>
<keyword evidence="4 9" id="KW-1134">Transmembrane beta strand</keyword>
<proteinExistence type="inferred from homology"/>
<dbReference type="InterPro" id="IPR037066">
    <property type="entry name" value="Plug_dom_sf"/>
</dbReference>
<keyword evidence="8 9" id="KW-0998">Cell outer membrane</keyword>
<accession>A0A3D9H3W5</accession>
<gene>
    <name evidence="14" type="ORF">DFP90_11613</name>
</gene>
<dbReference type="Proteomes" id="UP000256845">
    <property type="component" value="Unassembled WGS sequence"/>
</dbReference>
<keyword evidence="7 9" id="KW-0472">Membrane</keyword>
<evidence type="ECO:0000313" key="15">
    <source>
        <dbReference type="Proteomes" id="UP000256845"/>
    </source>
</evidence>
<evidence type="ECO:0000256" key="7">
    <source>
        <dbReference type="ARBA" id="ARBA00023136"/>
    </source>
</evidence>
<feature type="transmembrane region" description="Helical" evidence="11">
    <location>
        <begin position="12"/>
        <end position="33"/>
    </location>
</feature>
<feature type="domain" description="TonB-dependent receptor plug" evidence="13">
    <location>
        <begin position="60"/>
        <end position="154"/>
    </location>
</feature>
<evidence type="ECO:0000256" key="5">
    <source>
        <dbReference type="ARBA" id="ARBA00022692"/>
    </source>
</evidence>
<comment type="similarity">
    <text evidence="2 9 10">Belongs to the TonB-dependent receptor family.</text>
</comment>
<dbReference type="Pfam" id="PF07715">
    <property type="entry name" value="Plug"/>
    <property type="match status" value="1"/>
</dbReference>
<dbReference type="Pfam" id="PF00593">
    <property type="entry name" value="TonB_dep_Rec_b-barrel"/>
    <property type="match status" value="1"/>
</dbReference>
<evidence type="ECO:0000256" key="1">
    <source>
        <dbReference type="ARBA" id="ARBA00004571"/>
    </source>
</evidence>
<dbReference type="PANTHER" id="PTHR30069">
    <property type="entry name" value="TONB-DEPENDENT OUTER MEMBRANE RECEPTOR"/>
    <property type="match status" value="1"/>
</dbReference>
<dbReference type="InterPro" id="IPR036942">
    <property type="entry name" value="Beta-barrel_TonB_sf"/>
</dbReference>
<evidence type="ECO:0000256" key="8">
    <source>
        <dbReference type="ARBA" id="ARBA00023237"/>
    </source>
</evidence>
<keyword evidence="6 10" id="KW-0798">TonB box</keyword>
<evidence type="ECO:0000256" key="9">
    <source>
        <dbReference type="PROSITE-ProRule" id="PRU01360"/>
    </source>
</evidence>
<dbReference type="PROSITE" id="PS52016">
    <property type="entry name" value="TONB_DEPENDENT_REC_3"/>
    <property type="match status" value="1"/>
</dbReference>
<dbReference type="PANTHER" id="PTHR30069:SF41">
    <property type="entry name" value="HEME_HEMOPEXIN UTILIZATION PROTEIN C"/>
    <property type="match status" value="1"/>
</dbReference>
<organism evidence="14 15">
    <name type="scientific">Aestuariispira insulae</name>
    <dbReference type="NCBI Taxonomy" id="1461337"/>
    <lineage>
        <taxon>Bacteria</taxon>
        <taxon>Pseudomonadati</taxon>
        <taxon>Pseudomonadota</taxon>
        <taxon>Alphaproteobacteria</taxon>
        <taxon>Rhodospirillales</taxon>
        <taxon>Kiloniellaceae</taxon>
        <taxon>Aestuariispira</taxon>
    </lineage>
</organism>
<dbReference type="GO" id="GO:0009279">
    <property type="term" value="C:cell outer membrane"/>
    <property type="evidence" value="ECO:0007669"/>
    <property type="project" value="UniProtKB-SubCell"/>
</dbReference>
<evidence type="ECO:0000313" key="14">
    <source>
        <dbReference type="EMBL" id="RED44172.1"/>
    </source>
</evidence>
<evidence type="ECO:0000259" key="12">
    <source>
        <dbReference type="Pfam" id="PF00593"/>
    </source>
</evidence>
<dbReference type="Gene3D" id="2.40.170.20">
    <property type="entry name" value="TonB-dependent receptor, beta-barrel domain"/>
    <property type="match status" value="1"/>
</dbReference>
<comment type="subcellular location">
    <subcellularLocation>
        <location evidence="1 9">Cell outer membrane</location>
        <topology evidence="1 9">Multi-pass membrane protein</topology>
    </subcellularLocation>
</comment>
<evidence type="ECO:0000256" key="2">
    <source>
        <dbReference type="ARBA" id="ARBA00009810"/>
    </source>
</evidence>
<dbReference type="EMBL" id="QRDW01000016">
    <property type="protein sequence ID" value="RED44172.1"/>
    <property type="molecule type" value="Genomic_DNA"/>
</dbReference>
<feature type="domain" description="TonB-dependent receptor-like beta-barrel" evidence="12">
    <location>
        <begin position="251"/>
        <end position="631"/>
    </location>
</feature>
<keyword evidence="3 9" id="KW-0813">Transport</keyword>
<protein>
    <submittedName>
        <fullName evidence="14">Hemoglobin/transferrin/lactoferrin receptor protein</fullName>
    </submittedName>
</protein>
<dbReference type="GO" id="GO:0044718">
    <property type="term" value="P:siderophore transmembrane transport"/>
    <property type="evidence" value="ECO:0007669"/>
    <property type="project" value="TreeGrafter"/>
</dbReference>
<dbReference type="SUPFAM" id="SSF56935">
    <property type="entry name" value="Porins"/>
    <property type="match status" value="1"/>
</dbReference>
<dbReference type="InterPro" id="IPR012910">
    <property type="entry name" value="Plug_dom"/>
</dbReference>
<evidence type="ECO:0000259" key="13">
    <source>
        <dbReference type="Pfam" id="PF07715"/>
    </source>
</evidence>
<dbReference type="Gene3D" id="2.170.130.10">
    <property type="entry name" value="TonB-dependent receptor, plug domain"/>
    <property type="match status" value="1"/>
</dbReference>
<dbReference type="InterPro" id="IPR039426">
    <property type="entry name" value="TonB-dep_rcpt-like"/>
</dbReference>
<comment type="caution">
    <text evidence="14">The sequence shown here is derived from an EMBL/GenBank/DDBJ whole genome shotgun (WGS) entry which is preliminary data.</text>
</comment>
<dbReference type="AlphaFoldDB" id="A0A3D9H3W5"/>